<dbReference type="EMBL" id="PVNO01000031">
    <property type="protein sequence ID" value="PRO67478.1"/>
    <property type="molecule type" value="Genomic_DNA"/>
</dbReference>
<name>A0ABX5CIT7_9ALTE</name>
<comment type="caution">
    <text evidence="1">The sequence shown here is derived from an EMBL/GenBank/DDBJ whole genome shotgun (WGS) entry which is preliminary data.</text>
</comment>
<keyword evidence="2" id="KW-1185">Reference proteome</keyword>
<dbReference type="Proteomes" id="UP000239539">
    <property type="component" value="Unassembled WGS sequence"/>
</dbReference>
<accession>A0ABX5CIT7</accession>
<reference evidence="2" key="1">
    <citation type="journal article" date="2020" name="Int. J. Syst. Evol. Microbiol.">
        <title>Alteromonas alba sp. nov., a marine bacterium isolated from the seawater of the West Pacific Ocean.</title>
        <authorList>
            <person name="Sun C."/>
            <person name="Wu Y.-H."/>
            <person name="Xamxidin M."/>
            <person name="Cheng H."/>
            <person name="Xu X.-W."/>
        </authorList>
    </citation>
    <scope>NUCLEOTIDE SEQUENCE [LARGE SCALE GENOMIC DNA]</scope>
    <source>
        <strain evidence="2">9a2</strain>
    </source>
</reference>
<proteinExistence type="predicted"/>
<sequence>MMRWMLFSVITSLFGFYCFVRLFQPSAFIHVGDNNAALATVFIDSSWDIQLSGFDREELFEVVSKHNLPQSVVYLHVPVIYDAQNKLTPPPNNKQRERDSYF</sequence>
<protein>
    <submittedName>
        <fullName evidence="1">Uncharacterized protein</fullName>
    </submittedName>
</protein>
<evidence type="ECO:0000313" key="2">
    <source>
        <dbReference type="Proteomes" id="UP000239539"/>
    </source>
</evidence>
<evidence type="ECO:0000313" key="1">
    <source>
        <dbReference type="EMBL" id="PRO67478.1"/>
    </source>
</evidence>
<organism evidence="1 2">
    <name type="scientific">Alteromonas gracilis</name>
    <dbReference type="NCBI Taxonomy" id="1479524"/>
    <lineage>
        <taxon>Bacteria</taxon>
        <taxon>Pseudomonadati</taxon>
        <taxon>Pseudomonadota</taxon>
        <taxon>Gammaproteobacteria</taxon>
        <taxon>Alteromonadales</taxon>
        <taxon>Alteromonadaceae</taxon>
        <taxon>Alteromonas/Salinimonas group</taxon>
        <taxon>Alteromonas</taxon>
    </lineage>
</organism>
<gene>
    <name evidence="1" type="ORF">C6Y39_17460</name>
</gene>